<proteinExistence type="predicted"/>
<accession>A0A1N7MCL2</accession>
<dbReference type="EMBL" id="FTOR01000001">
    <property type="protein sequence ID" value="SIS83711.1"/>
    <property type="molecule type" value="Genomic_DNA"/>
</dbReference>
<reference evidence="2" key="1">
    <citation type="submission" date="2017-01" db="EMBL/GenBank/DDBJ databases">
        <authorList>
            <person name="Varghese N."/>
            <person name="Submissions S."/>
        </authorList>
    </citation>
    <scope>NUCLEOTIDE SEQUENCE [LARGE SCALE GENOMIC DNA]</scope>
    <source>
        <strain evidence="2">DSM 21054</strain>
    </source>
</reference>
<dbReference type="Proteomes" id="UP000186917">
    <property type="component" value="Unassembled WGS sequence"/>
</dbReference>
<dbReference type="AlphaFoldDB" id="A0A1N7MCL2"/>
<keyword evidence="2" id="KW-1185">Reference proteome</keyword>
<protein>
    <submittedName>
        <fullName evidence="1">Uncharacterized protein</fullName>
    </submittedName>
</protein>
<sequence>MKTESRFLTSALLNFTRPDIMKTKIVLLSVVYIAFFSCVIKAQDTTINLDLLKAPASPGANLLGFATSDIEKPTDISAFMLSLQSATGSFSKLPSNYAIDLAPYWLLSKRTDFTTAGLAKTDFKNVFKQTLVVSLAIRNPEDSSLSTFRAGNTYGAIGFKFSLVRPAYDKETTRRLNHIWAVQYSINRSRSEALRKWRENDPEYTRLYKQRSYMLDTAKDKLAFTESQAYKTISDSINAVVDQFNNDDFKKYDLKALKDSAASFVLNRQGWSWDVAGGISAAFMDKRFDSSNVHNAGVWTTFGYTDKKGSSLLGIVRYLYNPSQVFAKDNEPNTEEKLSTLDYGVRYIYANEASKFSASMEALYRSVVSGSSIKPSWRLIFNADYAIWKNQKLTFSFGRNFDGVVSKGGNLVAALSFLTGFGNKR</sequence>
<organism evidence="1 2">
    <name type="scientific">Filimonas lacunae</name>
    <dbReference type="NCBI Taxonomy" id="477680"/>
    <lineage>
        <taxon>Bacteria</taxon>
        <taxon>Pseudomonadati</taxon>
        <taxon>Bacteroidota</taxon>
        <taxon>Chitinophagia</taxon>
        <taxon>Chitinophagales</taxon>
        <taxon>Chitinophagaceae</taxon>
        <taxon>Filimonas</taxon>
    </lineage>
</organism>
<name>A0A1N7MCL2_9BACT</name>
<evidence type="ECO:0000313" key="1">
    <source>
        <dbReference type="EMBL" id="SIS83711.1"/>
    </source>
</evidence>
<dbReference type="STRING" id="477680.SAMN05421788_1011510"/>
<gene>
    <name evidence="1" type="ORF">SAMN05421788_1011510</name>
</gene>
<evidence type="ECO:0000313" key="2">
    <source>
        <dbReference type="Proteomes" id="UP000186917"/>
    </source>
</evidence>